<protein>
    <submittedName>
        <fullName evidence="4">N-acetyltransferase</fullName>
    </submittedName>
</protein>
<evidence type="ECO:0000313" key="4">
    <source>
        <dbReference type="EMBL" id="MBE9040121.1"/>
    </source>
</evidence>
<dbReference type="Gene3D" id="3.40.630.30">
    <property type="match status" value="1"/>
</dbReference>
<dbReference type="SUPFAM" id="SSF55729">
    <property type="entry name" value="Acyl-CoA N-acyltransferases (Nat)"/>
    <property type="match status" value="1"/>
</dbReference>
<comment type="caution">
    <text evidence="4">The sequence shown here is derived from an EMBL/GenBank/DDBJ whole genome shotgun (WGS) entry which is preliminary data.</text>
</comment>
<evidence type="ECO:0000256" key="2">
    <source>
        <dbReference type="ARBA" id="ARBA00023315"/>
    </source>
</evidence>
<organism evidence="4 5">
    <name type="scientific">Zarconia navalis LEGE 11467</name>
    <dbReference type="NCBI Taxonomy" id="1828826"/>
    <lineage>
        <taxon>Bacteria</taxon>
        <taxon>Bacillati</taxon>
        <taxon>Cyanobacteriota</taxon>
        <taxon>Cyanophyceae</taxon>
        <taxon>Oscillatoriophycideae</taxon>
        <taxon>Oscillatoriales</taxon>
        <taxon>Oscillatoriales incertae sedis</taxon>
        <taxon>Zarconia</taxon>
        <taxon>Zarconia navalis</taxon>
    </lineage>
</organism>
<name>A0A928Z8S5_9CYAN</name>
<dbReference type="GO" id="GO:0016747">
    <property type="term" value="F:acyltransferase activity, transferring groups other than amino-acyl groups"/>
    <property type="evidence" value="ECO:0007669"/>
    <property type="project" value="InterPro"/>
</dbReference>
<dbReference type="Pfam" id="PF00583">
    <property type="entry name" value="Acetyltransf_1"/>
    <property type="match status" value="1"/>
</dbReference>
<evidence type="ECO:0000313" key="5">
    <source>
        <dbReference type="Proteomes" id="UP000621799"/>
    </source>
</evidence>
<dbReference type="CDD" id="cd04301">
    <property type="entry name" value="NAT_SF"/>
    <property type="match status" value="1"/>
</dbReference>
<keyword evidence="1" id="KW-0808">Transferase</keyword>
<proteinExistence type="predicted"/>
<feature type="domain" description="N-acetyltransferase" evidence="3">
    <location>
        <begin position="1"/>
        <end position="163"/>
    </location>
</feature>
<reference evidence="4" key="1">
    <citation type="submission" date="2020-10" db="EMBL/GenBank/DDBJ databases">
        <authorList>
            <person name="Castelo-Branco R."/>
            <person name="Eusebio N."/>
            <person name="Adriana R."/>
            <person name="Vieira A."/>
            <person name="Brugerolle De Fraissinette N."/>
            <person name="Rezende De Castro R."/>
            <person name="Schneider M.P."/>
            <person name="Vasconcelos V."/>
            <person name="Leao P.N."/>
        </authorList>
    </citation>
    <scope>NUCLEOTIDE SEQUENCE</scope>
    <source>
        <strain evidence="4">LEGE 11467</strain>
    </source>
</reference>
<dbReference type="PROSITE" id="PS51186">
    <property type="entry name" value="GNAT"/>
    <property type="match status" value="1"/>
</dbReference>
<keyword evidence="2" id="KW-0012">Acyltransferase</keyword>
<dbReference type="InterPro" id="IPR016181">
    <property type="entry name" value="Acyl_CoA_acyltransferase"/>
</dbReference>
<accession>A0A928Z8S5</accession>
<dbReference type="EMBL" id="JADEXN010000057">
    <property type="protein sequence ID" value="MBE9040121.1"/>
    <property type="molecule type" value="Genomic_DNA"/>
</dbReference>
<dbReference type="AlphaFoldDB" id="A0A928Z8S5"/>
<dbReference type="InterPro" id="IPR000182">
    <property type="entry name" value="GNAT_dom"/>
</dbReference>
<gene>
    <name evidence="4" type="ORF">IQ235_04850</name>
</gene>
<keyword evidence="5" id="KW-1185">Reference proteome</keyword>
<dbReference type="Proteomes" id="UP000621799">
    <property type="component" value="Unassembled WGS sequence"/>
</dbReference>
<evidence type="ECO:0000256" key="1">
    <source>
        <dbReference type="ARBA" id="ARBA00022679"/>
    </source>
</evidence>
<dbReference type="RefSeq" id="WP_264320378.1">
    <property type="nucleotide sequence ID" value="NZ_JADEXN010000057.1"/>
</dbReference>
<sequence length="165" mass="18538">MNIRDATLEDLRAIVEIYNATIPGRMATADTEPITFESRLPWYRKHETSALPLWAIEIDGAIAGWLSLEEFYGRPAYRATAEVSIYIAPAYQKQGWGKILLGEAIARGSSFGLSTFVGFIFAHNEPSLRLFEKFGFREWGYLPRVAQLDGVARDLIILGRPIDAD</sequence>
<evidence type="ECO:0000259" key="3">
    <source>
        <dbReference type="PROSITE" id="PS51186"/>
    </source>
</evidence>
<dbReference type="PANTHER" id="PTHR43072">
    <property type="entry name" value="N-ACETYLTRANSFERASE"/>
    <property type="match status" value="1"/>
</dbReference>
<dbReference type="PANTHER" id="PTHR43072:SF23">
    <property type="entry name" value="UPF0039 PROTEIN C11D3.02C"/>
    <property type="match status" value="1"/>
</dbReference>